<dbReference type="OrthoDB" id="2328021at2759"/>
<accession>A0A8H3X0F2</accession>
<organism evidence="1 2">
    <name type="scientific">Gigaspora margarita</name>
    <dbReference type="NCBI Taxonomy" id="4874"/>
    <lineage>
        <taxon>Eukaryota</taxon>
        <taxon>Fungi</taxon>
        <taxon>Fungi incertae sedis</taxon>
        <taxon>Mucoromycota</taxon>
        <taxon>Glomeromycotina</taxon>
        <taxon>Glomeromycetes</taxon>
        <taxon>Diversisporales</taxon>
        <taxon>Gigasporaceae</taxon>
        <taxon>Gigaspora</taxon>
    </lineage>
</organism>
<protein>
    <submittedName>
        <fullName evidence="1">Uncharacterized protein</fullName>
    </submittedName>
</protein>
<gene>
    <name evidence="1" type="ORF">F8M41_012942</name>
</gene>
<name>A0A8H3X0F2_GIGMA</name>
<comment type="caution">
    <text evidence="1">The sequence shown here is derived from an EMBL/GenBank/DDBJ whole genome shotgun (WGS) entry which is preliminary data.</text>
</comment>
<keyword evidence="2" id="KW-1185">Reference proteome</keyword>
<proteinExistence type="predicted"/>
<dbReference type="Proteomes" id="UP000439903">
    <property type="component" value="Unassembled WGS sequence"/>
</dbReference>
<evidence type="ECO:0000313" key="1">
    <source>
        <dbReference type="EMBL" id="KAF0373857.1"/>
    </source>
</evidence>
<dbReference type="AlphaFoldDB" id="A0A8H3X0F2"/>
<sequence length="97" mass="11565">METPQKVVNLLTKRKIDHNGPTFCKLMRNGFRYVKDLAEFLQLPDIMDYYYPEQIRFMNALSYPAMIPPIDIMENRPDIYKKLSISVEKYQNLFQAL</sequence>
<dbReference type="EMBL" id="WTPW01002629">
    <property type="protein sequence ID" value="KAF0373857.1"/>
    <property type="molecule type" value="Genomic_DNA"/>
</dbReference>
<reference evidence="1 2" key="1">
    <citation type="journal article" date="2019" name="Environ. Microbiol.">
        <title>At the nexus of three kingdoms: the genome of the mycorrhizal fungus Gigaspora margarita provides insights into plant, endobacterial and fungal interactions.</title>
        <authorList>
            <person name="Venice F."/>
            <person name="Ghignone S."/>
            <person name="Salvioli di Fossalunga A."/>
            <person name="Amselem J."/>
            <person name="Novero M."/>
            <person name="Xianan X."/>
            <person name="Sedzielewska Toro K."/>
            <person name="Morin E."/>
            <person name="Lipzen A."/>
            <person name="Grigoriev I.V."/>
            <person name="Henrissat B."/>
            <person name="Martin F.M."/>
            <person name="Bonfante P."/>
        </authorList>
    </citation>
    <scope>NUCLEOTIDE SEQUENCE [LARGE SCALE GENOMIC DNA]</scope>
    <source>
        <strain evidence="1 2">BEG34</strain>
    </source>
</reference>
<evidence type="ECO:0000313" key="2">
    <source>
        <dbReference type="Proteomes" id="UP000439903"/>
    </source>
</evidence>